<feature type="transmembrane region" description="Helical" evidence="6">
    <location>
        <begin position="118"/>
        <end position="138"/>
    </location>
</feature>
<evidence type="ECO:0000313" key="9">
    <source>
        <dbReference type="Proteomes" id="UP001244207"/>
    </source>
</evidence>
<gene>
    <name evidence="8" type="ORF">BDZ83DRAFT_644207</name>
</gene>
<feature type="transmembrane region" description="Helical" evidence="6">
    <location>
        <begin position="191"/>
        <end position="217"/>
    </location>
</feature>
<feature type="transmembrane region" description="Helical" evidence="6">
    <location>
        <begin position="229"/>
        <end position="247"/>
    </location>
</feature>
<keyword evidence="2 6" id="KW-0812">Transmembrane</keyword>
<evidence type="ECO:0000256" key="2">
    <source>
        <dbReference type="ARBA" id="ARBA00022692"/>
    </source>
</evidence>
<comment type="caution">
    <text evidence="8">The sequence shown here is derived from an EMBL/GenBank/DDBJ whole genome shotgun (WGS) entry which is preliminary data.</text>
</comment>
<evidence type="ECO:0000313" key="8">
    <source>
        <dbReference type="EMBL" id="KAK1705318.1"/>
    </source>
</evidence>
<feature type="transmembrane region" description="Helical" evidence="6">
    <location>
        <begin position="150"/>
        <end position="171"/>
    </location>
</feature>
<evidence type="ECO:0000256" key="6">
    <source>
        <dbReference type="SAM" id="Phobius"/>
    </source>
</evidence>
<dbReference type="EMBL" id="JAHMHS010000244">
    <property type="protein sequence ID" value="KAK1705318.1"/>
    <property type="molecule type" value="Genomic_DNA"/>
</dbReference>
<dbReference type="Pfam" id="PF20684">
    <property type="entry name" value="Fung_rhodopsin"/>
    <property type="match status" value="1"/>
</dbReference>
<feature type="transmembrane region" description="Helical" evidence="6">
    <location>
        <begin position="25"/>
        <end position="49"/>
    </location>
</feature>
<comment type="subcellular location">
    <subcellularLocation>
        <location evidence="1">Membrane</location>
        <topology evidence="1">Multi-pass membrane protein</topology>
    </subcellularLocation>
</comment>
<reference evidence="8" key="1">
    <citation type="submission" date="2021-12" db="EMBL/GenBank/DDBJ databases">
        <title>Comparative genomics, transcriptomics and evolutionary studies reveal genomic signatures of adaptation to plant cell wall in hemibiotrophic fungi.</title>
        <authorList>
            <consortium name="DOE Joint Genome Institute"/>
            <person name="Baroncelli R."/>
            <person name="Diaz J.F."/>
            <person name="Benocci T."/>
            <person name="Peng M."/>
            <person name="Battaglia E."/>
            <person name="Haridas S."/>
            <person name="Andreopoulos W."/>
            <person name="Labutti K."/>
            <person name="Pangilinan J."/>
            <person name="Floch G.L."/>
            <person name="Makela M.R."/>
            <person name="Henrissat B."/>
            <person name="Grigoriev I.V."/>
            <person name="Crouch J.A."/>
            <person name="De Vries R.P."/>
            <person name="Sukno S.A."/>
            <person name="Thon M.R."/>
        </authorList>
    </citation>
    <scope>NUCLEOTIDE SEQUENCE</scope>
    <source>
        <strain evidence="8">CBS 112980</strain>
    </source>
</reference>
<dbReference type="PANTHER" id="PTHR33048">
    <property type="entry name" value="PTH11-LIKE INTEGRAL MEMBRANE PROTEIN (AFU_ORTHOLOGUE AFUA_5G11245)"/>
    <property type="match status" value="1"/>
</dbReference>
<dbReference type="RefSeq" id="XP_060357586.1">
    <property type="nucleotide sequence ID" value="XM_060509740.1"/>
</dbReference>
<feature type="domain" description="Rhodopsin" evidence="7">
    <location>
        <begin position="45"/>
        <end position="290"/>
    </location>
</feature>
<keyword evidence="4 6" id="KW-0472">Membrane</keyword>
<evidence type="ECO:0000256" key="4">
    <source>
        <dbReference type="ARBA" id="ARBA00023136"/>
    </source>
</evidence>
<feature type="transmembrane region" description="Helical" evidence="6">
    <location>
        <begin position="56"/>
        <end position="78"/>
    </location>
</feature>
<comment type="similarity">
    <text evidence="5">Belongs to the SAT4 family.</text>
</comment>
<evidence type="ECO:0000256" key="1">
    <source>
        <dbReference type="ARBA" id="ARBA00004141"/>
    </source>
</evidence>
<evidence type="ECO:0000256" key="5">
    <source>
        <dbReference type="ARBA" id="ARBA00038359"/>
    </source>
</evidence>
<dbReference type="InterPro" id="IPR052337">
    <property type="entry name" value="SAT4-like"/>
</dbReference>
<sequence length="385" mass="43516">MLIRLVLRTEDIADTFIMDVNGPSAGAVIGTEFTLIGIAAALIGARIYLRLVIQNLPLITSDILVCVAWLFTVASASYDIVFHKMRVLRPHVAYTLEGYDGTPEDLELVWKLQWSGQFPFFTAFYLCKATLLSLYARFFPIFMETRRKILWGTMVYCGCAYITNILTLLLICRPLQGNWSQDPAIACSPIVFAQVFQIAWALNFAADLMIFCLPFFVLYRLQLQKSVKISVYCTFFLGAINLAVSLARFLGIQVSVTSFRSFTLIELWSAVDLQVGLIIACIPPLRPYLSFDWRIWPFRSETQIAKCSRNRTDLSELSRQNDQLTSQIRDIDDTGLMNNINHNLGQIDTGPDYDVEASTLASPTSPVSMLRSNHRPIQTICQSRD</sequence>
<dbReference type="InterPro" id="IPR049326">
    <property type="entry name" value="Rhodopsin_dom_fungi"/>
</dbReference>
<feature type="transmembrane region" description="Helical" evidence="6">
    <location>
        <begin position="267"/>
        <end position="285"/>
    </location>
</feature>
<organism evidence="8 9">
    <name type="scientific">Glomerella acutata</name>
    <name type="common">Colletotrichum acutatum</name>
    <dbReference type="NCBI Taxonomy" id="27357"/>
    <lineage>
        <taxon>Eukaryota</taxon>
        <taxon>Fungi</taxon>
        <taxon>Dikarya</taxon>
        <taxon>Ascomycota</taxon>
        <taxon>Pezizomycotina</taxon>
        <taxon>Sordariomycetes</taxon>
        <taxon>Hypocreomycetidae</taxon>
        <taxon>Glomerellales</taxon>
        <taxon>Glomerellaceae</taxon>
        <taxon>Colletotrichum</taxon>
        <taxon>Colletotrichum acutatum species complex</taxon>
    </lineage>
</organism>
<dbReference type="GO" id="GO:0016020">
    <property type="term" value="C:membrane"/>
    <property type="evidence" value="ECO:0007669"/>
    <property type="project" value="UniProtKB-SubCell"/>
</dbReference>
<dbReference type="PANTHER" id="PTHR33048:SF92">
    <property type="entry name" value="INTEGRAL MEMBRANE PROTEIN"/>
    <property type="match status" value="1"/>
</dbReference>
<dbReference type="GeneID" id="85393639"/>
<keyword evidence="9" id="KW-1185">Reference proteome</keyword>
<evidence type="ECO:0000259" key="7">
    <source>
        <dbReference type="Pfam" id="PF20684"/>
    </source>
</evidence>
<proteinExistence type="inferred from homology"/>
<evidence type="ECO:0000256" key="3">
    <source>
        <dbReference type="ARBA" id="ARBA00022989"/>
    </source>
</evidence>
<accession>A0AAD8U558</accession>
<keyword evidence="3 6" id="KW-1133">Transmembrane helix</keyword>
<protein>
    <recommendedName>
        <fullName evidence="7">Rhodopsin domain-containing protein</fullName>
    </recommendedName>
</protein>
<dbReference type="AlphaFoldDB" id="A0AAD8U558"/>
<name>A0AAD8U558_GLOAC</name>
<dbReference type="Proteomes" id="UP001244207">
    <property type="component" value="Unassembled WGS sequence"/>
</dbReference>